<accession>A0AAN9XR34</accession>
<dbReference type="GO" id="GO:0019888">
    <property type="term" value="F:protein phosphatase regulator activity"/>
    <property type="evidence" value="ECO:0007669"/>
    <property type="project" value="TreeGrafter"/>
</dbReference>
<dbReference type="PANTHER" id="PTHR12634">
    <property type="entry name" value="SIT4 YEAST -ASSOCIATING PROTEIN-RELATED"/>
    <property type="match status" value="1"/>
</dbReference>
<evidence type="ECO:0000256" key="1">
    <source>
        <dbReference type="ARBA" id="ARBA00006180"/>
    </source>
</evidence>
<organism evidence="4 5">
    <name type="scientific">Psophocarpus tetragonolobus</name>
    <name type="common">Winged bean</name>
    <name type="synonym">Dolichos tetragonolobus</name>
    <dbReference type="NCBI Taxonomy" id="3891"/>
    <lineage>
        <taxon>Eukaryota</taxon>
        <taxon>Viridiplantae</taxon>
        <taxon>Streptophyta</taxon>
        <taxon>Embryophyta</taxon>
        <taxon>Tracheophyta</taxon>
        <taxon>Spermatophyta</taxon>
        <taxon>Magnoliopsida</taxon>
        <taxon>eudicotyledons</taxon>
        <taxon>Gunneridae</taxon>
        <taxon>Pentapetalae</taxon>
        <taxon>rosids</taxon>
        <taxon>fabids</taxon>
        <taxon>Fabales</taxon>
        <taxon>Fabaceae</taxon>
        <taxon>Papilionoideae</taxon>
        <taxon>50 kb inversion clade</taxon>
        <taxon>NPAAA clade</taxon>
        <taxon>indigoferoid/millettioid clade</taxon>
        <taxon>Phaseoleae</taxon>
        <taxon>Psophocarpus</taxon>
    </lineage>
</organism>
<dbReference type="InterPro" id="IPR007587">
    <property type="entry name" value="SAPS"/>
</dbReference>
<comment type="caution">
    <text evidence="4">The sequence shown here is derived from an EMBL/GenBank/DDBJ whole genome shotgun (WGS) entry which is preliminary data.</text>
</comment>
<gene>
    <name evidence="4" type="ORF">VNO78_05694</name>
</gene>
<dbReference type="GO" id="GO:0019903">
    <property type="term" value="F:protein phosphatase binding"/>
    <property type="evidence" value="ECO:0007669"/>
    <property type="project" value="InterPro"/>
</dbReference>
<feature type="region of interest" description="Disordered" evidence="3">
    <location>
        <begin position="775"/>
        <end position="858"/>
    </location>
</feature>
<reference evidence="4 5" key="1">
    <citation type="submission" date="2024-01" db="EMBL/GenBank/DDBJ databases">
        <title>The genomes of 5 underutilized Papilionoideae crops provide insights into root nodulation and disease resistanc.</title>
        <authorList>
            <person name="Jiang F."/>
        </authorList>
    </citation>
    <scope>NUCLEOTIDE SEQUENCE [LARGE SCALE GENOMIC DNA]</scope>
    <source>
        <strain evidence="4">DUOXIRENSHENG_FW03</strain>
        <tissue evidence="4">Leaves</tissue>
    </source>
</reference>
<evidence type="ECO:0000313" key="5">
    <source>
        <dbReference type="Proteomes" id="UP001386955"/>
    </source>
</evidence>
<comment type="similarity">
    <text evidence="1">Belongs to the SAPS family.</text>
</comment>
<sequence length="932" mass="103564">MTCYVGWGWGCGKCERVHLISLAITINHLRLFPFCLALSLHSSFLFYRSLPPRSRAPFSISKLGFSGSLPCSAPRFANASQIHTLFSLMFWKLASISSSSPVEVILDKENFTLEELLDEEEIIQECKSLNSRLINFLRDRAQVEQLLRYIIEEPPEDAENKRVFKFPFIACEIFTCEIDVILKTLVDEEELMNLLFSFLEPDRSHSTLLAGYFSKVVICLMIRKTVPLMNYVQAHQHVFRQLVDLIGITSIMEVLVRLVGADDHVYPNFIDVMQWLAESNLLEMIVSKLSPSSPPEVHANVAETLCTITRVASSTLAIKLSSPSFVAKILGYALEDSKSSLGNSLSVCISLLDPRKSAISSLLFHSFRSQNMYEPPIPVNPDTIGAMLPKLGELLVLLDVSSDNKVLPTTYGELRPPLGKHRLKIVEFIAVLLKSGNEVAEKELANSGTIQRIIDLFFEYPYNNSLHHHVESVITSCLESKSNAMIDHLLRDCDLVGRFIQADKHCTLSAESNKPTVPAAGKRAIRVGNIGHITRIFSKLVHLSHNQSHILACLQENSEWKEWQGTVLQQRNVVENVHRWACGRPTALQDRMRDSDDEDLHDRDYDVAALANNLSQAFRYKIYGNDDNEEEHGGLDRDDEDAYFDDDSAEVVISSLRLGDDQGSNLFTNSNWFAFQDDRIGDAPEGTSSSEMMDEIKLNATANGSSNRSDDEVVVGDDEELADSKNTVNGTSSPSRDFFSGLTGSDSMNGGTLDFESEKASPSHDMGFFRFEAPDNEDLFGDRPLPDWVGWSEPSDMQDAGSSTNPFLDHDDSGSNLLIKPQIGSPNPSSPSNGLPTSRDSSNGSCDSSSKSVAEPSLFEEDVEFVGVELEGTEKAMDQAFKEGIVGEAGALKRNVVPKVPEKENSEEGSPGVKDFNDSNYWRVDKEVTVLE</sequence>
<evidence type="ECO:0000313" key="4">
    <source>
        <dbReference type="EMBL" id="KAK7404738.1"/>
    </source>
</evidence>
<dbReference type="PANTHER" id="PTHR12634:SF8">
    <property type="entry name" value="FIERY MOUNTAIN, ISOFORM D"/>
    <property type="match status" value="1"/>
</dbReference>
<feature type="compositionally biased region" description="Low complexity" evidence="3">
    <location>
        <begin position="824"/>
        <end position="852"/>
    </location>
</feature>
<evidence type="ECO:0000256" key="2">
    <source>
        <dbReference type="ARBA" id="ARBA00023306"/>
    </source>
</evidence>
<feature type="region of interest" description="Disordered" evidence="3">
    <location>
        <begin position="717"/>
        <end position="761"/>
    </location>
</feature>
<name>A0AAN9XR34_PSOTE</name>
<keyword evidence="5" id="KW-1185">Reference proteome</keyword>
<evidence type="ECO:0000256" key="3">
    <source>
        <dbReference type="SAM" id="MobiDB-lite"/>
    </source>
</evidence>
<dbReference type="EMBL" id="JAYMYS010000002">
    <property type="protein sequence ID" value="KAK7404738.1"/>
    <property type="molecule type" value="Genomic_DNA"/>
</dbReference>
<dbReference type="Proteomes" id="UP001386955">
    <property type="component" value="Unassembled WGS sequence"/>
</dbReference>
<proteinExistence type="inferred from homology"/>
<dbReference type="Pfam" id="PF04499">
    <property type="entry name" value="SAPS"/>
    <property type="match status" value="1"/>
</dbReference>
<feature type="compositionally biased region" description="Polar residues" evidence="3">
    <location>
        <begin position="724"/>
        <end position="735"/>
    </location>
</feature>
<dbReference type="AlphaFoldDB" id="A0AAN9XR34"/>
<feature type="region of interest" description="Disordered" evidence="3">
    <location>
        <begin position="897"/>
        <end position="919"/>
    </location>
</feature>
<protein>
    <recommendedName>
        <fullName evidence="6">SIT4 phosphatase-associated family protein</fullName>
    </recommendedName>
</protein>
<keyword evidence="2" id="KW-0131">Cell cycle</keyword>
<evidence type="ECO:0008006" key="6">
    <source>
        <dbReference type="Google" id="ProtNLM"/>
    </source>
</evidence>